<dbReference type="GO" id="GO:0009244">
    <property type="term" value="P:lipopolysaccharide core region biosynthetic process"/>
    <property type="evidence" value="ECO:0007669"/>
    <property type="project" value="TreeGrafter"/>
</dbReference>
<comment type="caution">
    <text evidence="3">The sequence shown here is derived from an EMBL/GenBank/DDBJ whole genome shotgun (WGS) entry which is preliminary data.</text>
</comment>
<dbReference type="InterPro" id="IPR002201">
    <property type="entry name" value="Glyco_trans_9"/>
</dbReference>
<dbReference type="InterPro" id="IPR051199">
    <property type="entry name" value="LPS_LOS_Heptosyltrfase"/>
</dbReference>
<dbReference type="Pfam" id="PF01075">
    <property type="entry name" value="Glyco_transf_9"/>
    <property type="match status" value="1"/>
</dbReference>
<accession>A0A7W7VG74</accession>
<reference evidence="3 4" key="1">
    <citation type="submission" date="2020-08" db="EMBL/GenBank/DDBJ databases">
        <title>Genomic Encyclopedia of Type Strains, Phase III (KMG-III): the genomes of soil and plant-associated and newly described type strains.</title>
        <authorList>
            <person name="Whitman W."/>
        </authorList>
    </citation>
    <scope>NUCLEOTIDE SEQUENCE [LARGE SCALE GENOMIC DNA]</scope>
    <source>
        <strain evidence="3 4">CECT 8960</strain>
    </source>
</reference>
<proteinExistence type="predicted"/>
<dbReference type="Proteomes" id="UP000520767">
    <property type="component" value="Unassembled WGS sequence"/>
</dbReference>
<keyword evidence="1" id="KW-0328">Glycosyltransferase</keyword>
<dbReference type="GO" id="GO:0008713">
    <property type="term" value="F:ADP-heptose-lipopolysaccharide heptosyltransferase activity"/>
    <property type="evidence" value="ECO:0007669"/>
    <property type="project" value="TreeGrafter"/>
</dbReference>
<evidence type="ECO:0000313" key="4">
    <source>
        <dbReference type="Proteomes" id="UP000520767"/>
    </source>
</evidence>
<sequence>MKHPAVDLGRPPDWRAVERVLVVRADNLGDVVMTTPALRALRRAAPHARVDLLASPAGAQVAPLIPAVTEVLTVSASWQQAGTPRAVGDLAAEEARLVERVRAGNYDVMLVLTSHGQSPWPAAHVGMLAGIGLRAVHSTEFGGAVATHWVTPPPVGTHQVDRCLLLLAALGVPPAGHELELAIPKADGVPEGPFAVLAPGGSCPSKRYAPERFAVVARRLAESGLAVLVTGAPKEAPLVDEVVAGAAHPLVTPLGAVAVPELAAVIAAADVVVCNNSGCLHLADAARVPVVVTYAGTEGRTEMPPRTTLAAQVLGNVVPCAPCRQFHCPYHHECLDLDPEHVAAAALRMTGERMTREVALP</sequence>
<evidence type="ECO:0000256" key="2">
    <source>
        <dbReference type="ARBA" id="ARBA00022679"/>
    </source>
</evidence>
<dbReference type="AlphaFoldDB" id="A0A7W7VG74"/>
<keyword evidence="4" id="KW-1185">Reference proteome</keyword>
<gene>
    <name evidence="3" type="ORF">FHR82_005400</name>
</gene>
<keyword evidence="2 3" id="KW-0808">Transferase</keyword>
<dbReference type="SUPFAM" id="SSF53756">
    <property type="entry name" value="UDP-Glycosyltransferase/glycogen phosphorylase"/>
    <property type="match status" value="1"/>
</dbReference>
<evidence type="ECO:0000256" key="1">
    <source>
        <dbReference type="ARBA" id="ARBA00022676"/>
    </source>
</evidence>
<dbReference type="RefSeq" id="WP_184813182.1">
    <property type="nucleotide sequence ID" value="NZ_JACHJQ010000005.1"/>
</dbReference>
<name>A0A7W7VG74_9PSEU</name>
<dbReference type="Gene3D" id="3.40.50.2000">
    <property type="entry name" value="Glycogen Phosphorylase B"/>
    <property type="match status" value="2"/>
</dbReference>
<dbReference type="PANTHER" id="PTHR30160">
    <property type="entry name" value="TETRAACYLDISACCHARIDE 4'-KINASE-RELATED"/>
    <property type="match status" value="1"/>
</dbReference>
<evidence type="ECO:0000313" key="3">
    <source>
        <dbReference type="EMBL" id="MBB4909147.1"/>
    </source>
</evidence>
<dbReference type="GO" id="GO:0005829">
    <property type="term" value="C:cytosol"/>
    <property type="evidence" value="ECO:0007669"/>
    <property type="project" value="TreeGrafter"/>
</dbReference>
<dbReference type="CDD" id="cd03789">
    <property type="entry name" value="GT9_LPS_heptosyltransferase"/>
    <property type="match status" value="1"/>
</dbReference>
<protein>
    <submittedName>
        <fullName evidence="3">ADP-heptose:LPS heptosyltransferase</fullName>
    </submittedName>
</protein>
<organism evidence="3 4">
    <name type="scientific">Actinophytocola algeriensis</name>
    <dbReference type="NCBI Taxonomy" id="1768010"/>
    <lineage>
        <taxon>Bacteria</taxon>
        <taxon>Bacillati</taxon>
        <taxon>Actinomycetota</taxon>
        <taxon>Actinomycetes</taxon>
        <taxon>Pseudonocardiales</taxon>
        <taxon>Pseudonocardiaceae</taxon>
    </lineage>
</organism>
<dbReference type="EMBL" id="JACHJQ010000005">
    <property type="protein sequence ID" value="MBB4909147.1"/>
    <property type="molecule type" value="Genomic_DNA"/>
</dbReference>